<feature type="domain" description="DUF6896" evidence="1">
    <location>
        <begin position="5"/>
        <end position="129"/>
    </location>
</feature>
<dbReference type="Pfam" id="PF21837">
    <property type="entry name" value="DUF6896"/>
    <property type="match status" value="1"/>
</dbReference>
<gene>
    <name evidence="2" type="ORF">U5F72_04450</name>
</gene>
<dbReference type="EMBL" id="JAXUAC010000006">
    <property type="protein sequence ID" value="MDZ7511054.1"/>
    <property type="molecule type" value="Genomic_DNA"/>
</dbReference>
<evidence type="ECO:0000313" key="2">
    <source>
        <dbReference type="EMBL" id="MDZ7511054.1"/>
    </source>
</evidence>
<accession>A0ABU5ME66</accession>
<evidence type="ECO:0000259" key="1">
    <source>
        <dbReference type="Pfam" id="PF21837"/>
    </source>
</evidence>
<comment type="caution">
    <text evidence="2">The sequence shown here is derived from an EMBL/GenBank/DDBJ whole genome shotgun (WGS) entry which is preliminary data.</text>
</comment>
<sequence>MELAFANLIRDYQKQVSYAVKILRESGIEMPYSSHEWTLRTDPREGKLVGGVSYQRHGRGIWLDLPDGQVDFDFGDQGETTGFDRWRLECFLDSRRDAYPTSTRPELGVWLKDGIIKGELIQAPYGLYYVADIAISKNQDVNRILTDGCGLPHQSQDRILTLYSECFLSADVMLGHYNSTVRYAEKHKGLSRLKRIGLRVYLLSWLGYLHSTMEGIQSIGVRLLLQRRRHHSFQEAIPLLDELNSLFKKHANSLRILRNNVFHLLTDAKALEAFFSQDGQRLRWATELHRQLAEFFSNYRITAEVYYLETGRMAESVVRSVARERKRRRSTTMPTSEK</sequence>
<evidence type="ECO:0000313" key="3">
    <source>
        <dbReference type="Proteomes" id="UP001290894"/>
    </source>
</evidence>
<name>A0ABU5ME66_9GAMM</name>
<organism evidence="2 3">
    <name type="scientific">Stenotrophomonas muris</name>
    <dbReference type="NCBI Taxonomy" id="2963283"/>
    <lineage>
        <taxon>Bacteria</taxon>
        <taxon>Pseudomonadati</taxon>
        <taxon>Pseudomonadota</taxon>
        <taxon>Gammaproteobacteria</taxon>
        <taxon>Lysobacterales</taxon>
        <taxon>Lysobacteraceae</taxon>
        <taxon>Stenotrophomonas</taxon>
    </lineage>
</organism>
<dbReference type="RefSeq" id="WP_164077637.1">
    <property type="nucleotide sequence ID" value="NZ_CP196982.1"/>
</dbReference>
<dbReference type="Proteomes" id="UP001290894">
    <property type="component" value="Unassembled WGS sequence"/>
</dbReference>
<keyword evidence="3" id="KW-1185">Reference proteome</keyword>
<protein>
    <recommendedName>
        <fullName evidence="1">DUF6896 domain-containing protein</fullName>
    </recommendedName>
</protein>
<reference evidence="2 3" key="1">
    <citation type="submission" date="2023-12" db="EMBL/GenBank/DDBJ databases">
        <title>'Antibacterial potential of Stenotrophomonas maltophilia cystic fibrosis isolates' (manuscript under preparation).</title>
        <authorList>
            <person name="Crisan C.V."/>
            <person name="Pettis M."/>
            <person name="Goldberg J.B."/>
        </authorList>
    </citation>
    <scope>NUCLEOTIDE SEQUENCE [LARGE SCALE GENOMIC DNA]</scope>
    <source>
        <strain evidence="2 3">CCV155</strain>
    </source>
</reference>
<proteinExistence type="predicted"/>
<dbReference type="InterPro" id="IPR054191">
    <property type="entry name" value="DUF6896"/>
</dbReference>